<dbReference type="InterPro" id="IPR028172">
    <property type="entry name" value="FT20"/>
</dbReference>
<dbReference type="KEGG" id="pxu:106127098"/>
<dbReference type="STRING" id="66420.A0A194PEX1"/>
<dbReference type="CTD" id="90410"/>
<keyword evidence="3" id="KW-0966">Cell projection</keyword>
<dbReference type="OrthoDB" id="10254896at2759"/>
<dbReference type="Pfam" id="PF14931">
    <property type="entry name" value="IFT20"/>
    <property type="match status" value="1"/>
</dbReference>
<organism evidence="4 5">
    <name type="scientific">Papilio xuthus</name>
    <name type="common">Asian swallowtail butterfly</name>
    <dbReference type="NCBI Taxonomy" id="66420"/>
    <lineage>
        <taxon>Eukaryota</taxon>
        <taxon>Metazoa</taxon>
        <taxon>Ecdysozoa</taxon>
        <taxon>Arthropoda</taxon>
        <taxon>Hexapoda</taxon>
        <taxon>Insecta</taxon>
        <taxon>Pterygota</taxon>
        <taxon>Neoptera</taxon>
        <taxon>Endopterygota</taxon>
        <taxon>Lepidoptera</taxon>
        <taxon>Glossata</taxon>
        <taxon>Ditrysia</taxon>
        <taxon>Papilionoidea</taxon>
        <taxon>Papilionidae</taxon>
        <taxon>Papilioninae</taxon>
        <taxon>Papilio</taxon>
    </lineage>
</organism>
<keyword evidence="4" id="KW-0969">Cilium</keyword>
<name>A0A194PEX1_PAPXU</name>
<proteinExistence type="predicted"/>
<protein>
    <submittedName>
        <fullName evidence="6">Intraflagellar transport protein 20 homolog</fullName>
    </submittedName>
    <submittedName>
        <fullName evidence="4">Intraflagellar transport protein 20-like</fullName>
    </submittedName>
</protein>
<evidence type="ECO:0000256" key="2">
    <source>
        <dbReference type="ARBA" id="ARBA00023054"/>
    </source>
</evidence>
<dbReference type="GeneID" id="106127098"/>
<reference evidence="6" key="2">
    <citation type="submission" date="2025-04" db="UniProtKB">
        <authorList>
            <consortium name="RefSeq"/>
        </authorList>
    </citation>
    <scope>IDENTIFICATION</scope>
</reference>
<accession>A0A194PEX1</accession>
<dbReference type="Proteomes" id="UP000694872">
    <property type="component" value="Unplaced"/>
</dbReference>
<dbReference type="GO" id="GO:0097546">
    <property type="term" value="C:ciliary base"/>
    <property type="evidence" value="ECO:0007669"/>
    <property type="project" value="TreeGrafter"/>
</dbReference>
<dbReference type="GO" id="GO:0061512">
    <property type="term" value="P:protein localization to cilium"/>
    <property type="evidence" value="ECO:0007669"/>
    <property type="project" value="TreeGrafter"/>
</dbReference>
<reference evidence="4 5" key="1">
    <citation type="journal article" date="2015" name="Nat. Commun.">
        <title>Outbred genome sequencing and CRISPR/Cas9 gene editing in butterflies.</title>
        <authorList>
            <person name="Li X."/>
            <person name="Fan D."/>
            <person name="Zhang W."/>
            <person name="Liu G."/>
            <person name="Zhang L."/>
            <person name="Zhao L."/>
            <person name="Fang X."/>
            <person name="Chen L."/>
            <person name="Dong Y."/>
            <person name="Chen Y."/>
            <person name="Ding Y."/>
            <person name="Zhao R."/>
            <person name="Feng M."/>
            <person name="Zhu Y."/>
            <person name="Feng Y."/>
            <person name="Jiang X."/>
            <person name="Zhu D."/>
            <person name="Xiang H."/>
            <person name="Feng X."/>
            <person name="Li S."/>
            <person name="Wang J."/>
            <person name="Zhang G."/>
            <person name="Kronforst M.R."/>
            <person name="Wang W."/>
        </authorList>
    </citation>
    <scope>NUCLEOTIDE SEQUENCE [LARGE SCALE GENOMIC DNA]</scope>
    <source>
        <strain evidence="4">Ya'a_city_454_Px</strain>
        <tissue evidence="4">Whole body</tissue>
    </source>
</reference>
<dbReference type="PANTHER" id="PTHR31978">
    <property type="entry name" value="INTRAFLAGELLAR TRANSPORT PROTEIN 20 HOMOLOG"/>
    <property type="match status" value="1"/>
</dbReference>
<evidence type="ECO:0000313" key="5">
    <source>
        <dbReference type="Proteomes" id="UP000053268"/>
    </source>
</evidence>
<evidence type="ECO:0000313" key="4">
    <source>
        <dbReference type="EMBL" id="KPI91568.1"/>
    </source>
</evidence>
<dbReference type="RefSeq" id="XP_013180534.1">
    <property type="nucleotide sequence ID" value="XM_013325080.1"/>
</dbReference>
<dbReference type="Proteomes" id="UP000053268">
    <property type="component" value="Unassembled WGS sequence"/>
</dbReference>
<dbReference type="GO" id="GO:0036064">
    <property type="term" value="C:ciliary basal body"/>
    <property type="evidence" value="ECO:0007669"/>
    <property type="project" value="TreeGrafter"/>
</dbReference>
<dbReference type="GO" id="GO:0030990">
    <property type="term" value="C:intraciliary transport particle"/>
    <property type="evidence" value="ECO:0007669"/>
    <property type="project" value="TreeGrafter"/>
</dbReference>
<dbReference type="GO" id="GO:0005813">
    <property type="term" value="C:centrosome"/>
    <property type="evidence" value="ECO:0007669"/>
    <property type="project" value="TreeGrafter"/>
</dbReference>
<keyword evidence="5" id="KW-1185">Reference proteome</keyword>
<evidence type="ECO:0000256" key="3">
    <source>
        <dbReference type="ARBA" id="ARBA00023273"/>
    </source>
</evidence>
<evidence type="ECO:0000313" key="6">
    <source>
        <dbReference type="RefSeq" id="XP_013180534.1"/>
    </source>
</evidence>
<sequence>MADELQKAHLYYDDINKIRILEQDVLKDTEDLRDTCKEYETKVKDFGKIINTLLETLKELGENVEKQKMAAIGSMNLLKSITKQRENDQAKLQSEISERSMLLEQLDAEYDSLQILEASQMETIEYLTALR</sequence>
<dbReference type="GO" id="GO:0097730">
    <property type="term" value="C:non-motile cilium"/>
    <property type="evidence" value="ECO:0007669"/>
    <property type="project" value="TreeGrafter"/>
</dbReference>
<dbReference type="GO" id="GO:0060271">
    <property type="term" value="P:cilium assembly"/>
    <property type="evidence" value="ECO:0007669"/>
    <property type="project" value="TreeGrafter"/>
</dbReference>
<keyword evidence="4" id="KW-0282">Flagellum</keyword>
<gene>
    <name evidence="6" type="primary">LOC106127098</name>
    <name evidence="4" type="ORF">RR46_15072</name>
</gene>
<dbReference type="PANTHER" id="PTHR31978:SF1">
    <property type="entry name" value="INTRAFLAGELLAR TRANSPORT PROTEIN 20 HOMOLOG"/>
    <property type="match status" value="1"/>
</dbReference>
<keyword evidence="2" id="KW-0175">Coiled coil</keyword>
<dbReference type="AlphaFoldDB" id="A0A194PEX1"/>
<dbReference type="GO" id="GO:0005737">
    <property type="term" value="C:cytoplasm"/>
    <property type="evidence" value="ECO:0007669"/>
    <property type="project" value="TreeGrafter"/>
</dbReference>
<comment type="subcellular location">
    <subcellularLocation>
        <location evidence="1">Cell projection</location>
        <location evidence="1">Cilium</location>
    </subcellularLocation>
</comment>
<dbReference type="EMBL" id="KQ459606">
    <property type="protein sequence ID" value="KPI91568.1"/>
    <property type="molecule type" value="Genomic_DNA"/>
</dbReference>
<evidence type="ECO:0000256" key="1">
    <source>
        <dbReference type="ARBA" id="ARBA00004138"/>
    </source>
</evidence>